<evidence type="ECO:0000256" key="5">
    <source>
        <dbReference type="ARBA" id="ARBA00022989"/>
    </source>
</evidence>
<dbReference type="PANTHER" id="PTHR30193">
    <property type="entry name" value="ABC TRANSPORTER PERMEASE PROTEIN"/>
    <property type="match status" value="1"/>
</dbReference>
<dbReference type="CDD" id="cd06261">
    <property type="entry name" value="TM_PBP2"/>
    <property type="match status" value="1"/>
</dbReference>
<reference evidence="9" key="1">
    <citation type="journal article" date="2020" name="mSystems">
        <title>Genome- and Community-Level Interaction Insights into Carbon Utilization and Element Cycling Functions of Hydrothermarchaeota in Hydrothermal Sediment.</title>
        <authorList>
            <person name="Zhou Z."/>
            <person name="Liu Y."/>
            <person name="Xu W."/>
            <person name="Pan J."/>
            <person name="Luo Z.H."/>
            <person name="Li M."/>
        </authorList>
    </citation>
    <scope>NUCLEOTIDE SEQUENCE [LARGE SCALE GENOMIC DNA]</scope>
    <source>
        <strain evidence="9">SpSt-289</strain>
    </source>
</reference>
<dbReference type="EMBL" id="DSMG01000196">
    <property type="protein sequence ID" value="HDX33620.1"/>
    <property type="molecule type" value="Genomic_DNA"/>
</dbReference>
<accession>A0A7C1FUI7</accession>
<dbReference type="AlphaFoldDB" id="A0A7C1FUI7"/>
<dbReference type="InterPro" id="IPR051393">
    <property type="entry name" value="ABC_transporter_permease"/>
</dbReference>
<keyword evidence="3" id="KW-1003">Cell membrane</keyword>
<evidence type="ECO:0000256" key="6">
    <source>
        <dbReference type="ARBA" id="ARBA00023136"/>
    </source>
</evidence>
<name>A0A7C1FUI7_9CHLR</name>
<evidence type="ECO:0000256" key="7">
    <source>
        <dbReference type="RuleBase" id="RU363032"/>
    </source>
</evidence>
<evidence type="ECO:0000256" key="1">
    <source>
        <dbReference type="ARBA" id="ARBA00004651"/>
    </source>
</evidence>
<keyword evidence="5 7" id="KW-1133">Transmembrane helix</keyword>
<gene>
    <name evidence="9" type="ORF">ENQ20_19370</name>
</gene>
<feature type="transmembrane region" description="Helical" evidence="7">
    <location>
        <begin position="107"/>
        <end position="132"/>
    </location>
</feature>
<evidence type="ECO:0000256" key="3">
    <source>
        <dbReference type="ARBA" id="ARBA00022475"/>
    </source>
</evidence>
<dbReference type="Gene3D" id="1.10.3720.10">
    <property type="entry name" value="MetI-like"/>
    <property type="match status" value="1"/>
</dbReference>
<evidence type="ECO:0000256" key="2">
    <source>
        <dbReference type="ARBA" id="ARBA00022448"/>
    </source>
</evidence>
<keyword evidence="2 7" id="KW-0813">Transport</keyword>
<keyword evidence="6 7" id="KW-0472">Membrane</keyword>
<feature type="transmembrane region" description="Helical" evidence="7">
    <location>
        <begin position="177"/>
        <end position="201"/>
    </location>
</feature>
<organism evidence="9">
    <name type="scientific">Caldilinea aerophila</name>
    <dbReference type="NCBI Taxonomy" id="133453"/>
    <lineage>
        <taxon>Bacteria</taxon>
        <taxon>Bacillati</taxon>
        <taxon>Chloroflexota</taxon>
        <taxon>Caldilineae</taxon>
        <taxon>Caldilineales</taxon>
        <taxon>Caldilineaceae</taxon>
        <taxon>Caldilinea</taxon>
    </lineage>
</organism>
<comment type="similarity">
    <text evidence="7">Belongs to the binding-protein-dependent transport system permease family.</text>
</comment>
<protein>
    <submittedName>
        <fullName evidence="9">Sugar ABC transporter permease</fullName>
    </submittedName>
</protein>
<dbReference type="Pfam" id="PF00528">
    <property type="entry name" value="BPD_transp_1"/>
    <property type="match status" value="1"/>
</dbReference>
<dbReference type="GO" id="GO:0055085">
    <property type="term" value="P:transmembrane transport"/>
    <property type="evidence" value="ECO:0007669"/>
    <property type="project" value="InterPro"/>
</dbReference>
<feature type="domain" description="ABC transmembrane type-1" evidence="8">
    <location>
        <begin position="75"/>
        <end position="303"/>
    </location>
</feature>
<feature type="transmembrane region" description="Helical" evidence="7">
    <location>
        <begin position="282"/>
        <end position="304"/>
    </location>
</feature>
<evidence type="ECO:0000313" key="9">
    <source>
        <dbReference type="EMBL" id="HDX33620.1"/>
    </source>
</evidence>
<evidence type="ECO:0000256" key="4">
    <source>
        <dbReference type="ARBA" id="ARBA00022692"/>
    </source>
</evidence>
<evidence type="ECO:0000259" key="8">
    <source>
        <dbReference type="PROSITE" id="PS50928"/>
    </source>
</evidence>
<dbReference type="PROSITE" id="PS50928">
    <property type="entry name" value="ABC_TM1"/>
    <property type="match status" value="1"/>
</dbReference>
<dbReference type="PANTHER" id="PTHR30193:SF37">
    <property type="entry name" value="INNER MEMBRANE ABC TRANSPORTER PERMEASE PROTEIN YCJO"/>
    <property type="match status" value="1"/>
</dbReference>
<keyword evidence="4 7" id="KW-0812">Transmembrane</keyword>
<feature type="transmembrane region" description="Helical" evidence="7">
    <location>
        <begin position="75"/>
        <end position="100"/>
    </location>
</feature>
<dbReference type="SUPFAM" id="SSF161098">
    <property type="entry name" value="MetI-like"/>
    <property type="match status" value="1"/>
</dbReference>
<comment type="caution">
    <text evidence="9">The sequence shown here is derived from an EMBL/GenBank/DDBJ whole genome shotgun (WGS) entry which is preliminary data.</text>
</comment>
<feature type="transmembrane region" description="Helical" evidence="7">
    <location>
        <begin position="222"/>
        <end position="244"/>
    </location>
</feature>
<dbReference type="InterPro" id="IPR035906">
    <property type="entry name" value="MetI-like_sf"/>
</dbReference>
<dbReference type="GO" id="GO:0005886">
    <property type="term" value="C:plasma membrane"/>
    <property type="evidence" value="ECO:0007669"/>
    <property type="project" value="UniProtKB-SubCell"/>
</dbReference>
<feature type="transmembrane region" description="Helical" evidence="7">
    <location>
        <begin position="20"/>
        <end position="43"/>
    </location>
</feature>
<sequence>MQRTETRRRPRSRFRNLLPFWLILPTVVVILAIQVYPAFYTVWLSLHQREPKGWEYVGLDNFSRLFRMGIFGESVGHTIVFLIGYTTLTLVLGFIIALLLNRKLKLSGLYITVLFVPWVIADIIVGIVFRLLVVPDYGLLSGILQNPAIFPPNGVSVLTATRPPSWFGGFPFPPAPAMIYLIMASAWRALPFTTLLLLAAMQTVSNEIIESSRMDGANGWQVVRHILIPLMLPTLVVALFSLTLGGMNGVGMVFSLTDGGPGTSTEVLSYLLYVLGWSQLEFGRAAALALLIAVVNWALILATLRITRVEERNQ</sequence>
<comment type="subcellular location">
    <subcellularLocation>
        <location evidence="1 7">Cell membrane</location>
        <topology evidence="1 7">Multi-pass membrane protein</topology>
    </subcellularLocation>
</comment>
<proteinExistence type="inferred from homology"/>
<dbReference type="InterPro" id="IPR000515">
    <property type="entry name" value="MetI-like"/>
</dbReference>